<dbReference type="Pfam" id="PF07044">
    <property type="entry name" value="DUF1329"/>
    <property type="match status" value="1"/>
</dbReference>
<protein>
    <recommendedName>
        <fullName evidence="4">Outer membrane lipoprotein-sorting protein</fullName>
    </recommendedName>
</protein>
<dbReference type="Proteomes" id="UP000072660">
    <property type="component" value="Unassembled WGS sequence"/>
</dbReference>
<dbReference type="Gene3D" id="2.50.20.10">
    <property type="entry name" value="Lipoprotein localisation LolA/LolB/LppX"/>
    <property type="match status" value="1"/>
</dbReference>
<evidence type="ECO:0000256" key="1">
    <source>
        <dbReference type="SAM" id="SignalP"/>
    </source>
</evidence>
<dbReference type="CDD" id="cd16329">
    <property type="entry name" value="LolA_like"/>
    <property type="match status" value="1"/>
</dbReference>
<evidence type="ECO:0000313" key="3">
    <source>
        <dbReference type="Proteomes" id="UP000072660"/>
    </source>
</evidence>
<keyword evidence="3" id="KW-1185">Reference proteome</keyword>
<accession>A0A139SJ89</accession>
<dbReference type="InterPro" id="IPR010752">
    <property type="entry name" value="DUF1329"/>
</dbReference>
<reference evidence="2 3" key="1">
    <citation type="submission" date="2016-02" db="EMBL/GenBank/DDBJ databases">
        <authorList>
            <person name="Wen L."/>
            <person name="He K."/>
            <person name="Yang H."/>
        </authorList>
    </citation>
    <scope>NUCLEOTIDE SEQUENCE [LARGE SCALE GENOMIC DNA]</scope>
    <source>
        <strain evidence="2 3">CV58</strain>
    </source>
</reference>
<proteinExistence type="predicted"/>
<keyword evidence="1" id="KW-0732">Signal</keyword>
<feature type="signal peptide" evidence="1">
    <location>
        <begin position="1"/>
        <end position="24"/>
    </location>
</feature>
<dbReference type="OrthoDB" id="178023at2"/>
<organism evidence="2 3">
    <name type="scientific">Ventosimonas gracilis</name>
    <dbReference type="NCBI Taxonomy" id="1680762"/>
    <lineage>
        <taxon>Bacteria</taxon>
        <taxon>Pseudomonadati</taxon>
        <taxon>Pseudomonadota</taxon>
        <taxon>Gammaproteobacteria</taxon>
        <taxon>Pseudomonadales</taxon>
        <taxon>Ventosimonadaceae</taxon>
        <taxon>Ventosimonas</taxon>
    </lineage>
</organism>
<dbReference type="EMBL" id="LSZO01000210">
    <property type="protein sequence ID" value="KXU34642.1"/>
    <property type="molecule type" value="Genomic_DNA"/>
</dbReference>
<comment type="caution">
    <text evidence="2">The sequence shown here is derived from an EMBL/GenBank/DDBJ whole genome shotgun (WGS) entry which is preliminary data.</text>
</comment>
<feature type="chain" id="PRO_5007299264" description="Outer membrane lipoprotein-sorting protein" evidence="1">
    <location>
        <begin position="25"/>
        <end position="458"/>
    </location>
</feature>
<evidence type="ECO:0008006" key="4">
    <source>
        <dbReference type="Google" id="ProtNLM"/>
    </source>
</evidence>
<sequence>MLNKKYLLTALTLTLAALSTQGQAAVSQQEADRLGKDLMPLGGERAANASGTIPAWDGGLTKPPAGFLESSRHYVNPYESDQPVFTITKANLEQYKANLTPGQIALFDAYPDTFKMKVYQTRRSGAAPQWVYDNTKKNAVTARLTNDGNSFVDAYGGIAFPIPQSGVEVVWNHMTRYRGTFLVAPFTSSAVVQRNGSFSLATGQQEVLFRYYRRGGSFADLNNVLFYYMIFIKAPPRLAGDAVLVHETIDQIKEPRNAWIYTAGQRRVRRAPNISYDTPIIDSEGMRTADDTDMYNGAPDRYDWELVGKREIYIPYNNYQIGVGKLKYSDILKPGHVNPEYPRYELHRVWVVEGKLKAGARHVYSRRTFYLDEDSWQIALADQYDGRGELWRVSMALLTNFYVLPTTWSALDMYHDLQSRRLFVMNLVDEAPASADFSLPVPNDDYFSPAALRRRGTR</sequence>
<gene>
    <name evidence="2" type="ORF">AXE65_06830</name>
</gene>
<dbReference type="AlphaFoldDB" id="A0A139SJ89"/>
<dbReference type="RefSeq" id="WP_068392719.1">
    <property type="nucleotide sequence ID" value="NZ_LSZO01000210.1"/>
</dbReference>
<evidence type="ECO:0000313" key="2">
    <source>
        <dbReference type="EMBL" id="KXU34642.1"/>
    </source>
</evidence>
<name>A0A139SJ89_9GAMM</name>